<sequence length="241" mass="26441">MGTLDRTHNRPLPEPLPDSTAVPLSSSPMPSNLQDRYQRKSTHCDPQGLLFLFLRIWTFSSMPCAESEQAASISAAVPATACRMSYYVDPVSSYQTLQPPNCLGAMRPSGGMAVTMVPQMQPPAVFHPQNPVPARHMYAHHITLQEVPNGPEYIPNALAPVSRFTPPRRTQGREGPRAQGLSNGHRFPKPQGPLGECKGNRAGSGLMGFADVCCWRRSPKASSFACLGCTTNHVNWKKWTF</sequence>
<feature type="compositionally biased region" description="Polar residues" evidence="1">
    <location>
        <begin position="22"/>
        <end position="35"/>
    </location>
</feature>
<feature type="region of interest" description="Disordered" evidence="1">
    <location>
        <begin position="1"/>
        <end position="40"/>
    </location>
</feature>
<name>A0A5A9NWY3_9TELE</name>
<evidence type="ECO:0000313" key="3">
    <source>
        <dbReference type="Proteomes" id="UP000324632"/>
    </source>
</evidence>
<keyword evidence="3" id="KW-1185">Reference proteome</keyword>
<dbReference type="Proteomes" id="UP000324632">
    <property type="component" value="Chromosome 11"/>
</dbReference>
<evidence type="ECO:0000313" key="2">
    <source>
        <dbReference type="EMBL" id="KAA0714764.1"/>
    </source>
</evidence>
<dbReference type="AlphaFoldDB" id="A0A5A9NWY3"/>
<reference evidence="2 3" key="1">
    <citation type="journal article" date="2019" name="Mol. Ecol. Resour.">
        <title>Chromosome-level genome assembly of Triplophysa tibetana, a fish adapted to the harsh high-altitude environment of the Tibetan Plateau.</title>
        <authorList>
            <person name="Yang X."/>
            <person name="Liu H."/>
            <person name="Ma Z."/>
            <person name="Zou Y."/>
            <person name="Zou M."/>
            <person name="Mao Y."/>
            <person name="Li X."/>
            <person name="Wang H."/>
            <person name="Chen T."/>
            <person name="Wang W."/>
            <person name="Yang R."/>
        </authorList>
    </citation>
    <scope>NUCLEOTIDE SEQUENCE [LARGE SCALE GENOMIC DNA]</scope>
    <source>
        <strain evidence="2">TTIB1903HZAU</strain>
        <tissue evidence="2">Muscle</tissue>
    </source>
</reference>
<feature type="region of interest" description="Disordered" evidence="1">
    <location>
        <begin position="163"/>
        <end position="198"/>
    </location>
</feature>
<organism evidence="2 3">
    <name type="scientific">Triplophysa tibetana</name>
    <dbReference type="NCBI Taxonomy" id="1572043"/>
    <lineage>
        <taxon>Eukaryota</taxon>
        <taxon>Metazoa</taxon>
        <taxon>Chordata</taxon>
        <taxon>Craniata</taxon>
        <taxon>Vertebrata</taxon>
        <taxon>Euteleostomi</taxon>
        <taxon>Actinopterygii</taxon>
        <taxon>Neopterygii</taxon>
        <taxon>Teleostei</taxon>
        <taxon>Ostariophysi</taxon>
        <taxon>Cypriniformes</taxon>
        <taxon>Nemacheilidae</taxon>
        <taxon>Triplophysa</taxon>
    </lineage>
</organism>
<accession>A0A5A9NWY3</accession>
<proteinExistence type="predicted"/>
<protein>
    <submittedName>
        <fullName evidence="2">Uncharacterized protein</fullName>
    </submittedName>
</protein>
<gene>
    <name evidence="2" type="ORF">E1301_Tti006396</name>
</gene>
<evidence type="ECO:0000256" key="1">
    <source>
        <dbReference type="SAM" id="MobiDB-lite"/>
    </source>
</evidence>
<dbReference type="EMBL" id="SOYY01000011">
    <property type="protein sequence ID" value="KAA0714764.1"/>
    <property type="molecule type" value="Genomic_DNA"/>
</dbReference>
<comment type="caution">
    <text evidence="2">The sequence shown here is derived from an EMBL/GenBank/DDBJ whole genome shotgun (WGS) entry which is preliminary data.</text>
</comment>